<evidence type="ECO:0000256" key="5">
    <source>
        <dbReference type="ARBA" id="ARBA00047925"/>
    </source>
</evidence>
<evidence type="ECO:0000313" key="7">
    <source>
        <dbReference type="EMBL" id="SFJ81366.1"/>
    </source>
</evidence>
<dbReference type="PANTHER" id="PTHR20275:SF0">
    <property type="entry name" value="NAD KINASE"/>
    <property type="match status" value="1"/>
</dbReference>
<protein>
    <recommendedName>
        <fullName evidence="6">NAD kinase</fullName>
        <ecNumber evidence="6">2.7.1.23</ecNumber>
    </recommendedName>
    <alternativeName>
        <fullName evidence="6">ATP-dependent NAD kinase</fullName>
    </alternativeName>
</protein>
<keyword evidence="8" id="KW-1185">Reference proteome</keyword>
<dbReference type="SUPFAM" id="SSF111331">
    <property type="entry name" value="NAD kinase/diacylglycerol kinase-like"/>
    <property type="match status" value="1"/>
</dbReference>
<organism evidence="7 8">
    <name type="scientific">Amycolatopsis sacchari</name>
    <dbReference type="NCBI Taxonomy" id="115433"/>
    <lineage>
        <taxon>Bacteria</taxon>
        <taxon>Bacillati</taxon>
        <taxon>Actinomycetota</taxon>
        <taxon>Actinomycetes</taxon>
        <taxon>Pseudonocardiales</taxon>
        <taxon>Pseudonocardiaceae</taxon>
        <taxon>Amycolatopsis</taxon>
    </lineage>
</organism>
<keyword evidence="6" id="KW-0963">Cytoplasm</keyword>
<comment type="caution">
    <text evidence="6">Lacks conserved residue(s) required for the propagation of feature annotation.</text>
</comment>
<evidence type="ECO:0000313" key="8">
    <source>
        <dbReference type="Proteomes" id="UP000199025"/>
    </source>
</evidence>
<evidence type="ECO:0000256" key="1">
    <source>
        <dbReference type="ARBA" id="ARBA00022679"/>
    </source>
</evidence>
<name>A0A1I3UHN4_9PSEU</name>
<dbReference type="OrthoDB" id="9774737at2"/>
<keyword evidence="3 6" id="KW-0521">NADP</keyword>
<dbReference type="GO" id="GO:0046872">
    <property type="term" value="F:metal ion binding"/>
    <property type="evidence" value="ECO:0007669"/>
    <property type="project" value="UniProtKB-UniRule"/>
</dbReference>
<dbReference type="InterPro" id="IPR017438">
    <property type="entry name" value="ATP-NAD_kinase_N"/>
</dbReference>
<dbReference type="InterPro" id="IPR017437">
    <property type="entry name" value="ATP-NAD_kinase_PpnK-typ_C"/>
</dbReference>
<accession>A0A1I3UHN4</accession>
<dbReference type="InterPro" id="IPR002504">
    <property type="entry name" value="NADK"/>
</dbReference>
<keyword evidence="1 6" id="KW-0808">Transferase</keyword>
<feature type="binding site" evidence="6">
    <location>
        <begin position="66"/>
        <end position="67"/>
    </location>
    <ligand>
        <name>NAD(+)</name>
        <dbReference type="ChEBI" id="CHEBI:57540"/>
    </ligand>
</feature>
<comment type="similarity">
    <text evidence="6">Belongs to the NAD kinase family.</text>
</comment>
<comment type="subcellular location">
    <subcellularLocation>
        <location evidence="6">Cytoplasm</location>
    </subcellularLocation>
</comment>
<dbReference type="PANTHER" id="PTHR20275">
    <property type="entry name" value="NAD KINASE"/>
    <property type="match status" value="1"/>
</dbReference>
<evidence type="ECO:0000256" key="6">
    <source>
        <dbReference type="HAMAP-Rule" id="MF_00361"/>
    </source>
</evidence>
<comment type="cofactor">
    <cofactor evidence="6">
        <name>a divalent metal cation</name>
        <dbReference type="ChEBI" id="CHEBI:60240"/>
    </cofactor>
</comment>
<dbReference type="Pfam" id="PF01513">
    <property type="entry name" value="NAD_kinase"/>
    <property type="match status" value="1"/>
</dbReference>
<feature type="binding site" evidence="6">
    <location>
        <begin position="134"/>
        <end position="135"/>
    </location>
    <ligand>
        <name>NAD(+)</name>
        <dbReference type="ChEBI" id="CHEBI:57540"/>
    </ligand>
</feature>
<feature type="active site" description="Proton acceptor" evidence="6">
    <location>
        <position position="66"/>
    </location>
</feature>
<feature type="binding site" evidence="6">
    <location>
        <position position="163"/>
    </location>
    <ligand>
        <name>NAD(+)</name>
        <dbReference type="ChEBI" id="CHEBI:57540"/>
    </ligand>
</feature>
<dbReference type="GO" id="GO:0005737">
    <property type="term" value="C:cytoplasm"/>
    <property type="evidence" value="ECO:0007669"/>
    <property type="project" value="UniProtKB-SubCell"/>
</dbReference>
<proteinExistence type="inferred from homology"/>
<evidence type="ECO:0000256" key="4">
    <source>
        <dbReference type="ARBA" id="ARBA00023027"/>
    </source>
</evidence>
<dbReference type="EC" id="2.7.1.23" evidence="6"/>
<feature type="binding site" evidence="6">
    <location>
        <position position="198"/>
    </location>
    <ligand>
        <name>NAD(+)</name>
        <dbReference type="ChEBI" id="CHEBI:57540"/>
    </ligand>
</feature>
<sequence length="305" mass="31877">MGTIGLVVHPSKPVQSSVHTILRYARAHGSRVLVQASQAALVPEAEAVPDEELAEQADGIISLGGDGTMLGALRLVVGRPVPVLGVNHGNLGFLVEIPPDGLAAALEQLVREEFTIEPHSCLVTTEPAEHAAFNDLVLARRGRGALSVDLTVNGQRFGYYRCDAVVVATPTGSTAYNYAAGGPVLSPSAPALVVTPVAPMAGVSRPIVLGPSDEVRLHVAPDSATAGLEVDGTEAGSLAVDGVLTAHLLQDAARVVRLSAGEHASRSRVKLSLLDLPLRPDQLLDLVPEHLRKRLDQAPPGKWKS</sequence>
<dbReference type="Proteomes" id="UP000199025">
    <property type="component" value="Unassembled WGS sequence"/>
</dbReference>
<evidence type="ECO:0000256" key="2">
    <source>
        <dbReference type="ARBA" id="ARBA00022777"/>
    </source>
</evidence>
<dbReference type="RefSeq" id="WP_091508467.1">
    <property type="nucleotide sequence ID" value="NZ_FORP01000009.1"/>
</dbReference>
<dbReference type="GO" id="GO:0003951">
    <property type="term" value="F:NAD+ kinase activity"/>
    <property type="evidence" value="ECO:0007669"/>
    <property type="project" value="UniProtKB-UniRule"/>
</dbReference>
<comment type="catalytic activity">
    <reaction evidence="5 6">
        <text>NAD(+) + ATP = ADP + NADP(+) + H(+)</text>
        <dbReference type="Rhea" id="RHEA:18629"/>
        <dbReference type="ChEBI" id="CHEBI:15378"/>
        <dbReference type="ChEBI" id="CHEBI:30616"/>
        <dbReference type="ChEBI" id="CHEBI:57540"/>
        <dbReference type="ChEBI" id="CHEBI:58349"/>
        <dbReference type="ChEBI" id="CHEBI:456216"/>
        <dbReference type="EC" id="2.7.1.23"/>
    </reaction>
</comment>
<dbReference type="AlphaFoldDB" id="A0A1I3UHN4"/>
<feature type="binding site" evidence="6">
    <location>
        <position position="161"/>
    </location>
    <ligand>
        <name>NAD(+)</name>
        <dbReference type="ChEBI" id="CHEBI:57540"/>
    </ligand>
</feature>
<reference evidence="7 8" key="1">
    <citation type="submission" date="2016-10" db="EMBL/GenBank/DDBJ databases">
        <authorList>
            <person name="de Groot N.N."/>
        </authorList>
    </citation>
    <scope>NUCLEOTIDE SEQUENCE [LARGE SCALE GENOMIC DNA]</scope>
    <source>
        <strain evidence="7 8">DSM 44468</strain>
    </source>
</reference>
<dbReference type="HAMAP" id="MF_00361">
    <property type="entry name" value="NAD_kinase"/>
    <property type="match status" value="1"/>
</dbReference>
<dbReference type="STRING" id="115433.SAMN05421835_1094"/>
<keyword evidence="6" id="KW-0547">Nucleotide-binding</keyword>
<keyword evidence="6" id="KW-0067">ATP-binding</keyword>
<dbReference type="GO" id="GO:0019674">
    <property type="term" value="P:NAD+ metabolic process"/>
    <property type="evidence" value="ECO:0007669"/>
    <property type="project" value="InterPro"/>
</dbReference>
<dbReference type="GO" id="GO:0051287">
    <property type="term" value="F:NAD binding"/>
    <property type="evidence" value="ECO:0007669"/>
    <property type="project" value="UniProtKB-ARBA"/>
</dbReference>
<dbReference type="GO" id="GO:0006741">
    <property type="term" value="P:NADP+ biosynthetic process"/>
    <property type="evidence" value="ECO:0007669"/>
    <property type="project" value="UniProtKB-UniRule"/>
</dbReference>
<comment type="function">
    <text evidence="6">Involved in the regulation of the intracellular balance of NAD and NADP, and is a key enzyme in the biosynthesis of NADP. Catalyzes specifically the phosphorylation on 2'-hydroxyl of the adenosine moiety of NAD to yield NADP.</text>
</comment>
<dbReference type="InterPro" id="IPR016064">
    <property type="entry name" value="NAD/diacylglycerol_kinase_sf"/>
</dbReference>
<dbReference type="Pfam" id="PF20143">
    <property type="entry name" value="NAD_kinase_C"/>
    <property type="match status" value="1"/>
</dbReference>
<keyword evidence="4 6" id="KW-0520">NAD</keyword>
<dbReference type="EMBL" id="FORP01000009">
    <property type="protein sequence ID" value="SFJ81366.1"/>
    <property type="molecule type" value="Genomic_DNA"/>
</dbReference>
<dbReference type="Gene3D" id="3.40.50.10330">
    <property type="entry name" value="Probable inorganic polyphosphate/atp-NAD kinase, domain 1"/>
    <property type="match status" value="1"/>
</dbReference>
<gene>
    <name evidence="6" type="primary">nadK</name>
    <name evidence="7" type="ORF">SAMN05421835_1094</name>
</gene>
<dbReference type="Gene3D" id="2.60.200.30">
    <property type="entry name" value="Probable inorganic polyphosphate/atp-NAD kinase, domain 2"/>
    <property type="match status" value="1"/>
</dbReference>
<evidence type="ECO:0000256" key="3">
    <source>
        <dbReference type="ARBA" id="ARBA00022857"/>
    </source>
</evidence>
<keyword evidence="2 6" id="KW-0418">Kinase</keyword>
<dbReference type="GO" id="GO:0005524">
    <property type="term" value="F:ATP binding"/>
    <property type="evidence" value="ECO:0007669"/>
    <property type="project" value="UniProtKB-KW"/>
</dbReference>